<dbReference type="RefSeq" id="XP_003644374.1">
    <property type="nucleotide sequence ID" value="XM_003644326.1"/>
</dbReference>
<organism evidence="3 4">
    <name type="scientific">Eremothecium cymbalariae (strain CBS 270.75 / DBVPG 7215 / KCTC 17166 / NRRL Y-17582)</name>
    <name type="common">Yeast</name>
    <dbReference type="NCBI Taxonomy" id="931890"/>
    <lineage>
        <taxon>Eukaryota</taxon>
        <taxon>Fungi</taxon>
        <taxon>Dikarya</taxon>
        <taxon>Ascomycota</taxon>
        <taxon>Saccharomycotina</taxon>
        <taxon>Saccharomycetes</taxon>
        <taxon>Saccharomycetales</taxon>
        <taxon>Saccharomycetaceae</taxon>
        <taxon>Eremothecium</taxon>
    </lineage>
</organism>
<evidence type="ECO:0000313" key="4">
    <source>
        <dbReference type="Proteomes" id="UP000006790"/>
    </source>
</evidence>
<feature type="domain" description="Peptidase S59" evidence="2">
    <location>
        <begin position="476"/>
        <end position="511"/>
    </location>
</feature>
<dbReference type="eggNOG" id="ENOG502QPHY">
    <property type="taxonomic scope" value="Eukaryota"/>
</dbReference>
<dbReference type="GO" id="GO:0005737">
    <property type="term" value="C:cytoplasm"/>
    <property type="evidence" value="ECO:0007669"/>
    <property type="project" value="TreeGrafter"/>
</dbReference>
<proteinExistence type="predicted"/>
<dbReference type="FunCoup" id="G8JN93">
    <property type="interactions" value="162"/>
</dbReference>
<dbReference type="PROSITE" id="PS51434">
    <property type="entry name" value="NUP_C"/>
    <property type="match status" value="1"/>
</dbReference>
<feature type="region of interest" description="Disordered" evidence="1">
    <location>
        <begin position="1"/>
        <end position="22"/>
    </location>
</feature>
<feature type="compositionally biased region" description="Basic and acidic residues" evidence="1">
    <location>
        <begin position="173"/>
        <end position="187"/>
    </location>
</feature>
<evidence type="ECO:0000259" key="2">
    <source>
        <dbReference type="PROSITE" id="PS51434"/>
    </source>
</evidence>
<dbReference type="KEGG" id="erc:Ecym_1322"/>
<dbReference type="PANTHER" id="PTHR28307:SF2">
    <property type="entry name" value="PROTEIN PAL1"/>
    <property type="match status" value="1"/>
</dbReference>
<accession>G8JN93</accession>
<feature type="region of interest" description="Disordered" evidence="1">
    <location>
        <begin position="65"/>
        <end position="271"/>
    </location>
</feature>
<reference evidence="4" key="1">
    <citation type="journal article" date="2012" name="G3 (Bethesda)">
        <title>Pichia sorbitophila, an interspecies yeast hybrid reveals early steps of genome resolution following polyploidization.</title>
        <authorList>
            <person name="Leh Louis V."/>
            <person name="Despons L."/>
            <person name="Friedrich A."/>
            <person name="Martin T."/>
            <person name="Durrens P."/>
            <person name="Casaregola S."/>
            <person name="Neuveglise C."/>
            <person name="Fairhead C."/>
            <person name="Marck C."/>
            <person name="Cruz J.A."/>
            <person name="Straub M.L."/>
            <person name="Kugler V."/>
            <person name="Sacerdot C."/>
            <person name="Uzunov Z."/>
            <person name="Thierry A."/>
            <person name="Weiss S."/>
            <person name="Bleykasten C."/>
            <person name="De Montigny J."/>
            <person name="Jacques N."/>
            <person name="Jung P."/>
            <person name="Lemaire M."/>
            <person name="Mallet S."/>
            <person name="Morel G."/>
            <person name="Richard G.F."/>
            <person name="Sarkar A."/>
            <person name="Savel G."/>
            <person name="Schacherer J."/>
            <person name="Seret M.L."/>
            <person name="Talla E."/>
            <person name="Samson G."/>
            <person name="Jubin C."/>
            <person name="Poulain J."/>
            <person name="Vacherie B."/>
            <person name="Barbe V."/>
            <person name="Pelletier E."/>
            <person name="Sherman D.J."/>
            <person name="Westhof E."/>
            <person name="Weissenbach J."/>
            <person name="Baret P.V."/>
            <person name="Wincker P."/>
            <person name="Gaillardin C."/>
            <person name="Dujon B."/>
            <person name="Souciet J.L."/>
        </authorList>
    </citation>
    <scope>NUCLEOTIDE SEQUENCE [LARGE SCALE GENOMIC DNA]</scope>
    <source>
        <strain evidence="4">CBS 270.75 / DBVPG 7215 / KCTC 17166 / NRRL Y-17582</strain>
    </source>
</reference>
<dbReference type="GO" id="GO:0017056">
    <property type="term" value="F:structural constituent of nuclear pore"/>
    <property type="evidence" value="ECO:0007669"/>
    <property type="project" value="InterPro"/>
</dbReference>
<name>G8JN93_ERECY</name>
<dbReference type="InterPro" id="IPR007230">
    <property type="entry name" value="Nup98_auto-Pept-S59_dom"/>
</dbReference>
<feature type="region of interest" description="Disordered" evidence="1">
    <location>
        <begin position="420"/>
        <end position="470"/>
    </location>
</feature>
<evidence type="ECO:0000256" key="1">
    <source>
        <dbReference type="SAM" id="MobiDB-lite"/>
    </source>
</evidence>
<feature type="compositionally biased region" description="Basic residues" evidence="1">
    <location>
        <begin position="423"/>
        <end position="433"/>
    </location>
</feature>
<dbReference type="InterPro" id="IPR013226">
    <property type="entry name" value="Pal1"/>
</dbReference>
<dbReference type="AlphaFoldDB" id="G8JN93"/>
<feature type="compositionally biased region" description="Low complexity" evidence="1">
    <location>
        <begin position="107"/>
        <end position="123"/>
    </location>
</feature>
<keyword evidence="4" id="KW-1185">Reference proteome</keyword>
<dbReference type="GO" id="GO:0005643">
    <property type="term" value="C:nuclear pore"/>
    <property type="evidence" value="ECO:0007669"/>
    <property type="project" value="InterPro"/>
</dbReference>
<dbReference type="Proteomes" id="UP000006790">
    <property type="component" value="Chromosome 1"/>
</dbReference>
<dbReference type="PANTHER" id="PTHR28307">
    <property type="entry name" value="PROTEIN PAL1"/>
    <property type="match status" value="1"/>
</dbReference>
<dbReference type="InParanoid" id="G8JN93"/>
<feature type="compositionally biased region" description="Basic and acidic residues" evidence="1">
    <location>
        <begin position="124"/>
        <end position="142"/>
    </location>
</feature>
<dbReference type="GeneID" id="11469682"/>
<feature type="compositionally biased region" description="Low complexity" evidence="1">
    <location>
        <begin position="74"/>
        <end position="89"/>
    </location>
</feature>
<gene>
    <name evidence="3" type="ordered locus">Ecym_1322</name>
</gene>
<dbReference type="EMBL" id="CP002497">
    <property type="protein sequence ID" value="AET37557.1"/>
    <property type="molecule type" value="Genomic_DNA"/>
</dbReference>
<sequence length="511" mass="54886">MIYRISSPVSETGSGPKRLSMNNPFRASAIELGLQSSDNEFHSWATQNNINFPYNTNRRATSQISFTGSRNSSHHSMSPPAPRPASNNPFLDDVQADSAGNSFDLESSGNSSGNRSQNGNRIGSGDKREGYPSAQEEKERLRNGYVEQRYVEEGFEEEDLPPSYEEVAGRSGYGREKSEGESGEGRYAKRGGKGVESGCSRSRQEVGGGNGGSRSGKVRSHHVHSSSGTQRPSFKDRKNGHHHHSSGEKEKRSGSSGKKDKSGKGTLMPKNVDTIDKLDVTGLFGGAFHHDGPFDACTPHRNKNNKVAPVLAFPKDGPNSTLAGAPPAANKAARNEVFGLDEDDDTYLYTSKRTGGAPSTNASSATIDAIKIHPEVTQFDAKVKADLVHGPTTQGLGSTTFLDGAPAAPIAIEEAMQKQNAVGRKKSLSKRLAKSPPTMNSSGPSAEAIASRRSGNPKLKKSQSAVLADDEIDVDEDEFYLSPLPEPDARKESSGNKFLRRVKSLKVSRRG</sequence>
<dbReference type="OrthoDB" id="5352132at2759"/>
<dbReference type="HOGENOM" id="CLU_041195_1_0_1"/>
<dbReference type="OMA" id="FPIDGPN"/>
<dbReference type="Pfam" id="PF08316">
    <property type="entry name" value="Pal1"/>
    <property type="match status" value="1"/>
</dbReference>
<protein>
    <recommendedName>
        <fullName evidence="2">Peptidase S59 domain-containing protein</fullName>
    </recommendedName>
</protein>
<feature type="compositionally biased region" description="Basic and acidic residues" evidence="1">
    <location>
        <begin position="245"/>
        <end position="263"/>
    </location>
</feature>
<evidence type="ECO:0000313" key="3">
    <source>
        <dbReference type="EMBL" id="AET37557.1"/>
    </source>
</evidence>